<dbReference type="PANTHER" id="PTHR32063:SF33">
    <property type="entry name" value="RND SUPERFAMILY EFFLUX PUMP PERMEASE COMPONENT"/>
    <property type="match status" value="1"/>
</dbReference>
<dbReference type="PRINTS" id="PR00702">
    <property type="entry name" value="ACRIFLAVINRP"/>
</dbReference>
<dbReference type="Proteomes" id="UP001301869">
    <property type="component" value="Chromosome"/>
</dbReference>
<name>A0ABY9Z146_9GAMM</name>
<feature type="transmembrane region" description="Helical" evidence="1">
    <location>
        <begin position="327"/>
        <end position="347"/>
    </location>
</feature>
<dbReference type="SUPFAM" id="SSF82693">
    <property type="entry name" value="Multidrug efflux transporter AcrB pore domain, PN1, PN2, PC1 and PC2 subdomains"/>
    <property type="match status" value="3"/>
</dbReference>
<evidence type="ECO:0000313" key="2">
    <source>
        <dbReference type="EMBL" id="WNK20320.1"/>
    </source>
</evidence>
<sequence length="1041" mass="112362">MIRWFAGHPTAANLLLILLLAVGLFAVPNLKRETFPDYRPGEVGIEMKYRGATAADVEDQICRRLHDTLTGVDFLDEFVCVAQDNLASATATMEDDGDIGRFLDDISTEVEAITDFPERADPPVVRELHRSDLVAAVAVGGDMPLSDLEDYAKTLENRLLRLPGVARVDIQGLSQRQWQIEIPQQVLGQYGLSASELAATLARQNIDMPLGILETSSQDIQLRFTDQRHSLRELQDVVVVSGADGGELTLGQIATLRETPEREEEKVWFDGQRALVLEVHKTLRDDALDVMNGLQAVAESERQRLDGDVSLTLTQDMTSIVRDRLQMLVENGIMGFALVVLVMSLFFRPRLALWAVLGLPVAFLGAFAVMGLAGLTLNMITLVGLLMAIGIVMDDAIVITDNIATQARKAATPLEAVVAGTRGVLPGVVSSFLTTAAVFVPLAFLVGEMGEVLKVLPVVLIAALAASLIEAFFILPHHLKGSLHRLQAEPSRLRAGFERRFERFREGVGRLVEAAIRWRYALLGSVLILLLGSGGYLAGGHIGSEAMPEIDGDVLEARILMPQGTPLSRTEAVASRVENALREVEARLAPEQPDGESLIRAVQVRFNHNPGAREAGAHVATLIVDLLGAERRRLSLNELTAAWQKEIGDIPGLLTLIIQEPGFGPAGIPIEVRLQGESLAGLKIASRELGEHLAGYAGVTNVIDDLRPGKPERRLSLAEGAHGLGLTAEEIAAQLRAAVLGQISDTLRIGQRDVDILVRHAEQDRQSLDDLQDLTVQLPGGGRVPLEVVANIDKARDWARITRVDGQRTATVTADVDATLANAQAVVDDIRRHWLPDFQTRHPQVAVAFEGQVARSAETGGSIRRALLIGLLGIFVILSFQFRSYVEPLIVMLSIPLAFVGALWGHVAMGFYLSMPSMIGAASLAGIVVNNAILLIHFIKSYRAAGQSAIAAAGQASRDRLRAILISTSTTIAGLLPLLAETSAQAAAVQPLVIAVVFGLLTSTVLVLVVIPALYVIFDDLGWARVEEAASDARLQAREAS</sequence>
<feature type="transmembrane region" description="Helical" evidence="1">
    <location>
        <begin position="520"/>
        <end position="539"/>
    </location>
</feature>
<feature type="transmembrane region" description="Helical" evidence="1">
    <location>
        <begin position="960"/>
        <end position="980"/>
    </location>
</feature>
<accession>A0ABY9Z146</accession>
<dbReference type="InterPro" id="IPR027463">
    <property type="entry name" value="AcrB_DN_DC_subdom"/>
</dbReference>
<keyword evidence="1" id="KW-1133">Transmembrane helix</keyword>
<dbReference type="Gene3D" id="1.20.1640.10">
    <property type="entry name" value="Multidrug efflux transporter AcrB transmembrane domain"/>
    <property type="match status" value="2"/>
</dbReference>
<feature type="transmembrane region" description="Helical" evidence="1">
    <location>
        <begin position="992"/>
        <end position="1018"/>
    </location>
</feature>
<dbReference type="Gene3D" id="3.30.70.1430">
    <property type="entry name" value="Multidrug efflux transporter AcrB pore domain"/>
    <property type="match status" value="2"/>
</dbReference>
<feature type="transmembrane region" description="Helical" evidence="1">
    <location>
        <begin position="452"/>
        <end position="475"/>
    </location>
</feature>
<keyword evidence="1" id="KW-0472">Membrane</keyword>
<dbReference type="SUPFAM" id="SSF82866">
    <property type="entry name" value="Multidrug efflux transporter AcrB transmembrane domain"/>
    <property type="match status" value="2"/>
</dbReference>
<dbReference type="Gene3D" id="3.30.70.1320">
    <property type="entry name" value="Multidrug efflux transporter AcrB pore domain like"/>
    <property type="match status" value="1"/>
</dbReference>
<protein>
    <submittedName>
        <fullName evidence="2">Efflux RND transporter permease subunit</fullName>
    </submittedName>
</protein>
<organism evidence="2 3">
    <name type="scientific">Halomonas piscis</name>
    <dbReference type="NCBI Taxonomy" id="3031727"/>
    <lineage>
        <taxon>Bacteria</taxon>
        <taxon>Pseudomonadati</taxon>
        <taxon>Pseudomonadota</taxon>
        <taxon>Gammaproteobacteria</taxon>
        <taxon>Oceanospirillales</taxon>
        <taxon>Halomonadaceae</taxon>
        <taxon>Halomonas</taxon>
    </lineage>
</organism>
<evidence type="ECO:0000256" key="1">
    <source>
        <dbReference type="SAM" id="Phobius"/>
    </source>
</evidence>
<dbReference type="SUPFAM" id="SSF82714">
    <property type="entry name" value="Multidrug efflux transporter AcrB TolC docking domain, DN and DC subdomains"/>
    <property type="match status" value="2"/>
</dbReference>
<dbReference type="PANTHER" id="PTHR32063">
    <property type="match status" value="1"/>
</dbReference>
<feature type="transmembrane region" description="Helical" evidence="1">
    <location>
        <begin position="379"/>
        <end position="403"/>
    </location>
</feature>
<feature type="transmembrane region" description="Helical" evidence="1">
    <location>
        <begin position="889"/>
        <end position="913"/>
    </location>
</feature>
<proteinExistence type="predicted"/>
<keyword evidence="1" id="KW-0812">Transmembrane</keyword>
<gene>
    <name evidence="2" type="ORF">P1P91_01125</name>
</gene>
<dbReference type="Pfam" id="PF00873">
    <property type="entry name" value="ACR_tran"/>
    <property type="match status" value="1"/>
</dbReference>
<dbReference type="Gene3D" id="3.30.2090.10">
    <property type="entry name" value="Multidrug efflux transporter AcrB TolC docking domain, DN and DC subdomains"/>
    <property type="match status" value="2"/>
</dbReference>
<reference evidence="2 3" key="1">
    <citation type="submission" date="2023-03" db="EMBL/GenBank/DDBJ databases">
        <title>Halomonas sp. nov., isolated from Korean tranditional fermented seafood 'Jeotgal'.</title>
        <authorList>
            <person name="Kim B."/>
            <person name="Shin N.-R."/>
        </authorList>
    </citation>
    <scope>NUCLEOTIDE SEQUENCE [LARGE SCALE GENOMIC DNA]</scope>
    <source>
        <strain evidence="2 3">SG2L-4</strain>
    </source>
</reference>
<dbReference type="RefSeq" id="WP_311883933.1">
    <property type="nucleotide sequence ID" value="NZ_CP119391.1"/>
</dbReference>
<feature type="transmembrane region" description="Helical" evidence="1">
    <location>
        <begin position="354"/>
        <end position="373"/>
    </location>
</feature>
<dbReference type="EMBL" id="CP119391">
    <property type="protein sequence ID" value="WNK20320.1"/>
    <property type="molecule type" value="Genomic_DNA"/>
</dbReference>
<keyword evidence="3" id="KW-1185">Reference proteome</keyword>
<feature type="transmembrane region" description="Helical" evidence="1">
    <location>
        <begin position="424"/>
        <end position="446"/>
    </location>
</feature>
<evidence type="ECO:0000313" key="3">
    <source>
        <dbReference type="Proteomes" id="UP001301869"/>
    </source>
</evidence>
<dbReference type="InterPro" id="IPR001036">
    <property type="entry name" value="Acrflvin-R"/>
</dbReference>
<feature type="transmembrane region" description="Helical" evidence="1">
    <location>
        <begin position="919"/>
        <end position="939"/>
    </location>
</feature>
<dbReference type="Gene3D" id="3.30.70.1440">
    <property type="entry name" value="Multidrug efflux transporter AcrB pore domain"/>
    <property type="match status" value="1"/>
</dbReference>
<feature type="transmembrane region" description="Helical" evidence="1">
    <location>
        <begin position="863"/>
        <end position="882"/>
    </location>
</feature>